<protein>
    <submittedName>
        <fullName evidence="2">Prepilin-type N-terminal cleavage/methylation domain-containing protein</fullName>
    </submittedName>
</protein>
<reference evidence="2 3" key="1">
    <citation type="submission" date="2019-02" db="EMBL/GenBank/DDBJ databases">
        <title>Shewanella sp. D4-2 isolated from Dokdo Island.</title>
        <authorList>
            <person name="Baek K."/>
        </authorList>
    </citation>
    <scope>NUCLEOTIDE SEQUENCE [LARGE SCALE GENOMIC DNA]</scope>
    <source>
        <strain evidence="2 3">D4-2</strain>
    </source>
</reference>
<proteinExistence type="predicted"/>
<dbReference type="OrthoDB" id="5296662at2"/>
<gene>
    <name evidence="2" type="ORF">EXU30_15675</name>
</gene>
<accession>A0A411PK66</accession>
<feature type="transmembrane region" description="Helical" evidence="1">
    <location>
        <begin position="12"/>
        <end position="35"/>
    </location>
</feature>
<dbReference type="NCBIfam" id="TIGR02532">
    <property type="entry name" value="IV_pilin_GFxxxE"/>
    <property type="match status" value="1"/>
</dbReference>
<dbReference type="GO" id="GO:0043683">
    <property type="term" value="P:type IV pilus assembly"/>
    <property type="evidence" value="ECO:0007669"/>
    <property type="project" value="InterPro"/>
</dbReference>
<evidence type="ECO:0000313" key="3">
    <source>
        <dbReference type="Proteomes" id="UP000291106"/>
    </source>
</evidence>
<name>A0A411PK66_9GAMM</name>
<evidence type="ECO:0000256" key="1">
    <source>
        <dbReference type="SAM" id="Phobius"/>
    </source>
</evidence>
<keyword evidence="1" id="KW-0812">Transmembrane</keyword>
<keyword evidence="1" id="KW-0472">Membrane</keyword>
<organism evidence="2 3">
    <name type="scientific">Shewanella maritima</name>
    <dbReference type="NCBI Taxonomy" id="2520507"/>
    <lineage>
        <taxon>Bacteria</taxon>
        <taxon>Pseudomonadati</taxon>
        <taxon>Pseudomonadota</taxon>
        <taxon>Gammaproteobacteria</taxon>
        <taxon>Alteromonadales</taxon>
        <taxon>Shewanellaceae</taxon>
        <taxon>Shewanella</taxon>
    </lineage>
</organism>
<sequence>MTMTKLIHQRGMSLVELMVAMVISLFLSAGLFTMFNMSSSNVTTTSQFNQLQENGRIALTLMERDINQLGFFGDLTGTEMILNTNTTNSATAVTSDCVGGGVNNETFPENVPAHFRRLWGFEYKTTVEINCNSALTPDKGTDIIQVKRLMGPSLAAADLESNRYYASVTSNEIEFFNGSATPPTKLNSRLWEYQHHVYFVETDNNIPVLKRRSLNISNGMSNEEQLVEGIENLRFMYGFDNDGDSTPDVFLPAEDVSTFMWDNQGFQRLVAVKIFVLVRSVQPDRTYSNDVTYTLGDKEISGASSANSSDPNYEHYRRRVMSTTVVLENPVLIRT</sequence>
<dbReference type="AlphaFoldDB" id="A0A411PK66"/>
<dbReference type="Proteomes" id="UP000291106">
    <property type="component" value="Chromosome"/>
</dbReference>
<dbReference type="InterPro" id="IPR032092">
    <property type="entry name" value="PilW"/>
</dbReference>
<keyword evidence="3" id="KW-1185">Reference proteome</keyword>
<keyword evidence="1" id="KW-1133">Transmembrane helix</keyword>
<dbReference type="Pfam" id="PF16074">
    <property type="entry name" value="PilW"/>
    <property type="match status" value="1"/>
</dbReference>
<dbReference type="Pfam" id="PF07963">
    <property type="entry name" value="N_methyl"/>
    <property type="match status" value="1"/>
</dbReference>
<dbReference type="PROSITE" id="PS00409">
    <property type="entry name" value="PROKAR_NTER_METHYL"/>
    <property type="match status" value="1"/>
</dbReference>
<dbReference type="InterPro" id="IPR012902">
    <property type="entry name" value="N_methyl_site"/>
</dbReference>
<evidence type="ECO:0000313" key="2">
    <source>
        <dbReference type="EMBL" id="QBF83961.1"/>
    </source>
</evidence>
<dbReference type="KEGG" id="smai:EXU30_15675"/>
<dbReference type="EMBL" id="CP036200">
    <property type="protein sequence ID" value="QBF83961.1"/>
    <property type="molecule type" value="Genomic_DNA"/>
</dbReference>